<dbReference type="GO" id="GO:0042823">
    <property type="term" value="P:pyridoxal phosphate biosynthetic process"/>
    <property type="evidence" value="ECO:0007669"/>
    <property type="project" value="UniProtKB-UniRule"/>
</dbReference>
<dbReference type="Pfam" id="PF01174">
    <property type="entry name" value="SNO"/>
    <property type="match status" value="1"/>
</dbReference>
<accession>A0A075FQL4</accession>
<dbReference type="GO" id="GO:0008614">
    <property type="term" value="P:pyridoxine metabolic process"/>
    <property type="evidence" value="ECO:0007669"/>
    <property type="project" value="TreeGrafter"/>
</dbReference>
<evidence type="ECO:0000256" key="3">
    <source>
        <dbReference type="ARBA" id="ARBA00022898"/>
    </source>
</evidence>
<dbReference type="GO" id="GO:0016740">
    <property type="term" value="F:transferase activity"/>
    <property type="evidence" value="ECO:0007669"/>
    <property type="project" value="UniProtKB-KW"/>
</dbReference>
<dbReference type="EC" id="4.3.3.6" evidence="7"/>
<dbReference type="PIRSF" id="PIRSF005639">
    <property type="entry name" value="Glut_amidoT_SNO"/>
    <property type="match status" value="1"/>
</dbReference>
<dbReference type="Gene3D" id="3.40.50.880">
    <property type="match status" value="1"/>
</dbReference>
<reference evidence="10" key="1">
    <citation type="journal article" date="2014" name="Genome Biol. Evol.">
        <title>Pangenome evidence for extensive interdomain horizontal transfer affecting lineage core and shell genes in uncultured planktonic thaumarchaeota and euryarchaeota.</title>
        <authorList>
            <person name="Deschamps P."/>
            <person name="Zivanovic Y."/>
            <person name="Moreira D."/>
            <person name="Rodriguez-Valera F."/>
            <person name="Lopez-Garcia P."/>
        </authorList>
    </citation>
    <scope>NUCLEOTIDE SEQUENCE</scope>
</reference>
<dbReference type="HAMAP" id="MF_01615">
    <property type="entry name" value="PdxT"/>
    <property type="match status" value="1"/>
</dbReference>
<dbReference type="UniPathway" id="UPA00245"/>
<comment type="function">
    <text evidence="7">Catalyzes the hydrolysis of glutamine to glutamate and ammonia as part of the biosynthesis of pyridoxal 5'-phosphate. The resulting ammonia molecule is channeled to the active site of PdxS.</text>
</comment>
<proteinExistence type="inferred from homology"/>
<dbReference type="PROSITE" id="PS01236">
    <property type="entry name" value="PDXT_SNO_1"/>
    <property type="match status" value="1"/>
</dbReference>
<dbReference type="InterPro" id="IPR002161">
    <property type="entry name" value="PdxT/SNO"/>
</dbReference>
<dbReference type="GO" id="GO:1903600">
    <property type="term" value="C:glutaminase complex"/>
    <property type="evidence" value="ECO:0007669"/>
    <property type="project" value="TreeGrafter"/>
</dbReference>
<evidence type="ECO:0000256" key="1">
    <source>
        <dbReference type="ARBA" id="ARBA00008345"/>
    </source>
</evidence>
<keyword evidence="5 7" id="KW-0456">Lyase</keyword>
<dbReference type="GO" id="GO:0005829">
    <property type="term" value="C:cytosol"/>
    <property type="evidence" value="ECO:0007669"/>
    <property type="project" value="TreeGrafter"/>
</dbReference>
<dbReference type="AlphaFoldDB" id="A0A075FQL4"/>
<dbReference type="NCBIfam" id="TIGR03800">
    <property type="entry name" value="PLP_synth_Pdx2"/>
    <property type="match status" value="1"/>
</dbReference>
<dbReference type="CDD" id="cd01749">
    <property type="entry name" value="GATase1_PB"/>
    <property type="match status" value="1"/>
</dbReference>
<dbReference type="GO" id="GO:0036381">
    <property type="term" value="F:pyridoxal 5'-phosphate synthase (glutamine hydrolysing) activity"/>
    <property type="evidence" value="ECO:0007669"/>
    <property type="project" value="UniProtKB-UniRule"/>
</dbReference>
<keyword evidence="10" id="KW-0808">Transferase</keyword>
<dbReference type="PROSITE" id="PS51273">
    <property type="entry name" value="GATASE_TYPE_1"/>
    <property type="match status" value="1"/>
</dbReference>
<evidence type="ECO:0000256" key="4">
    <source>
        <dbReference type="ARBA" id="ARBA00022962"/>
    </source>
</evidence>
<evidence type="ECO:0000256" key="8">
    <source>
        <dbReference type="PIRSR" id="PIRSR005639-1"/>
    </source>
</evidence>
<name>A0A075FQL4_9ARCH</name>
<evidence type="ECO:0000256" key="5">
    <source>
        <dbReference type="ARBA" id="ARBA00023239"/>
    </source>
</evidence>
<dbReference type="SUPFAM" id="SSF52317">
    <property type="entry name" value="Class I glutamine amidotransferase-like"/>
    <property type="match status" value="1"/>
</dbReference>
<keyword evidence="3 7" id="KW-0663">Pyridoxal phosphate</keyword>
<keyword evidence="2 7" id="KW-0378">Hydrolase</keyword>
<comment type="subunit">
    <text evidence="7">In the presence of PdxS, forms a dodecamer of heterodimers. Only shows activity in the heterodimer.</text>
</comment>
<evidence type="ECO:0000256" key="9">
    <source>
        <dbReference type="PIRSR" id="PIRSR005639-2"/>
    </source>
</evidence>
<keyword evidence="4 7" id="KW-0315">Glutamine amidotransferase</keyword>
<dbReference type="EC" id="3.5.1.2" evidence="7"/>
<evidence type="ECO:0000313" key="10">
    <source>
        <dbReference type="EMBL" id="AIE93513.1"/>
    </source>
</evidence>
<comment type="catalytic activity">
    <reaction evidence="7">
        <text>aldehydo-D-ribose 5-phosphate + D-glyceraldehyde 3-phosphate + L-glutamine = pyridoxal 5'-phosphate + L-glutamate + phosphate + 3 H2O + H(+)</text>
        <dbReference type="Rhea" id="RHEA:31507"/>
        <dbReference type="ChEBI" id="CHEBI:15377"/>
        <dbReference type="ChEBI" id="CHEBI:15378"/>
        <dbReference type="ChEBI" id="CHEBI:29985"/>
        <dbReference type="ChEBI" id="CHEBI:43474"/>
        <dbReference type="ChEBI" id="CHEBI:58273"/>
        <dbReference type="ChEBI" id="CHEBI:58359"/>
        <dbReference type="ChEBI" id="CHEBI:59776"/>
        <dbReference type="ChEBI" id="CHEBI:597326"/>
        <dbReference type="EC" id="4.3.3.6"/>
    </reaction>
</comment>
<protein>
    <recommendedName>
        <fullName evidence="7">Pyridoxal 5'-phosphate synthase subunit PdxT</fullName>
        <ecNumber evidence="7">4.3.3.6</ecNumber>
    </recommendedName>
    <alternativeName>
        <fullName evidence="7">Pdx2</fullName>
    </alternativeName>
    <alternativeName>
        <fullName evidence="7">Pyridoxal 5'-phosphate synthase glutaminase subunit</fullName>
        <ecNumber evidence="7">3.5.1.2</ecNumber>
    </alternativeName>
</protein>
<sequence length="207" mass="22766">MAYDEKINIGILGIQGDIEEHVASVKSAFREITIDGIVSVIKYPEEIDSIHGLIIPGGESTSIGKLSNISDFHSSIKKKITQGMPVLGTCAGLIFLSNQIVQNSSNTSQKLLGSLDIETERNAFGRQHESFQSDFPIPKFGLDKFTGVFIRAPRIRNIGSNVEILAKLNDEIVAVKQGNIIGTCFHPELSNTVIFHKYLIELVRETL</sequence>
<dbReference type="PANTHER" id="PTHR31559:SF0">
    <property type="entry name" value="PYRIDOXAL 5'-PHOSPHATE SYNTHASE SUBUNIT SNO1-RELATED"/>
    <property type="match status" value="1"/>
</dbReference>
<comment type="catalytic activity">
    <reaction evidence="6 7">
        <text>L-glutamine + H2O = L-glutamate + NH4(+)</text>
        <dbReference type="Rhea" id="RHEA:15889"/>
        <dbReference type="ChEBI" id="CHEBI:15377"/>
        <dbReference type="ChEBI" id="CHEBI:28938"/>
        <dbReference type="ChEBI" id="CHEBI:29985"/>
        <dbReference type="ChEBI" id="CHEBI:58359"/>
        <dbReference type="EC" id="3.5.1.2"/>
    </reaction>
</comment>
<dbReference type="GO" id="GO:0006543">
    <property type="term" value="P:L-glutamine catabolic process"/>
    <property type="evidence" value="ECO:0007669"/>
    <property type="project" value="UniProtKB-UniRule"/>
</dbReference>
<dbReference type="GO" id="GO:0004359">
    <property type="term" value="F:glutaminase activity"/>
    <property type="evidence" value="ECO:0007669"/>
    <property type="project" value="UniProtKB-UniRule"/>
</dbReference>
<dbReference type="InterPro" id="IPR029062">
    <property type="entry name" value="Class_I_gatase-like"/>
</dbReference>
<feature type="binding site" evidence="7 9">
    <location>
        <begin position="150"/>
        <end position="151"/>
    </location>
    <ligand>
        <name>L-glutamine</name>
        <dbReference type="ChEBI" id="CHEBI:58359"/>
    </ligand>
</feature>
<evidence type="ECO:0000256" key="2">
    <source>
        <dbReference type="ARBA" id="ARBA00022801"/>
    </source>
</evidence>
<dbReference type="PANTHER" id="PTHR31559">
    <property type="entry name" value="PYRIDOXAL 5'-PHOSPHATE SYNTHASE SUBUNIT SNO"/>
    <property type="match status" value="1"/>
</dbReference>
<evidence type="ECO:0000256" key="6">
    <source>
        <dbReference type="ARBA" id="ARBA00049534"/>
    </source>
</evidence>
<dbReference type="PROSITE" id="PS51130">
    <property type="entry name" value="PDXT_SNO_2"/>
    <property type="match status" value="1"/>
</dbReference>
<feature type="binding site" evidence="7 9">
    <location>
        <position position="121"/>
    </location>
    <ligand>
        <name>L-glutamine</name>
        <dbReference type="ChEBI" id="CHEBI:58359"/>
    </ligand>
</feature>
<comment type="pathway">
    <text evidence="7">Cofactor biosynthesis; pyridoxal 5'-phosphate biosynthesis.</text>
</comment>
<dbReference type="InterPro" id="IPR021196">
    <property type="entry name" value="PdxT/SNO_CS"/>
</dbReference>
<feature type="binding site" evidence="7 9">
    <location>
        <begin position="58"/>
        <end position="60"/>
    </location>
    <ligand>
        <name>L-glutamine</name>
        <dbReference type="ChEBI" id="CHEBI:58359"/>
    </ligand>
</feature>
<evidence type="ECO:0000256" key="7">
    <source>
        <dbReference type="HAMAP-Rule" id="MF_01615"/>
    </source>
</evidence>
<gene>
    <name evidence="10" type="primary">pdx2</name>
    <name evidence="7 10" type="synonym">pdxT</name>
</gene>
<feature type="active site" description="Charge relay system" evidence="7 8">
    <location>
        <position position="188"/>
    </location>
</feature>
<organism evidence="10">
    <name type="scientific">uncultured marine thaumarchaeote AD1000_38_A02</name>
    <dbReference type="NCBI Taxonomy" id="1455911"/>
    <lineage>
        <taxon>Archaea</taxon>
        <taxon>Nitrososphaerota</taxon>
        <taxon>environmental samples</taxon>
    </lineage>
</organism>
<feature type="active site" description="Nucleophile" evidence="7 8">
    <location>
        <position position="90"/>
    </location>
</feature>
<comment type="similarity">
    <text evidence="1 7">Belongs to the glutaminase PdxT/SNO family.</text>
</comment>
<feature type="active site" description="Charge relay system" evidence="7 8">
    <location>
        <position position="186"/>
    </location>
</feature>
<dbReference type="FunFam" id="3.40.50.880:FF:000041">
    <property type="entry name" value="Glutamine amidotransferase subunit pdxT, putative"/>
    <property type="match status" value="1"/>
</dbReference>
<dbReference type="EMBL" id="KF900396">
    <property type="protein sequence ID" value="AIE93513.1"/>
    <property type="molecule type" value="Genomic_DNA"/>
</dbReference>